<dbReference type="AlphaFoldDB" id="A0A210PR21"/>
<comment type="caution">
    <text evidence="1">The sequence shown here is derived from an EMBL/GenBank/DDBJ whole genome shotgun (WGS) entry which is preliminary data.</text>
</comment>
<name>A0A210PR21_MIZYE</name>
<gene>
    <name evidence="1" type="ORF">KP79_PYT07586</name>
</gene>
<dbReference type="EMBL" id="NEDP02005552">
    <property type="protein sequence ID" value="OWF38935.1"/>
    <property type="molecule type" value="Genomic_DNA"/>
</dbReference>
<proteinExistence type="predicted"/>
<accession>A0A210PR21</accession>
<evidence type="ECO:0000313" key="2">
    <source>
        <dbReference type="Proteomes" id="UP000242188"/>
    </source>
</evidence>
<evidence type="ECO:0000313" key="1">
    <source>
        <dbReference type="EMBL" id="OWF38935.1"/>
    </source>
</evidence>
<dbReference type="Proteomes" id="UP000242188">
    <property type="component" value="Unassembled WGS sequence"/>
</dbReference>
<reference evidence="1 2" key="1">
    <citation type="journal article" date="2017" name="Nat. Ecol. Evol.">
        <title>Scallop genome provides insights into evolution of bilaterian karyotype and development.</title>
        <authorList>
            <person name="Wang S."/>
            <person name="Zhang J."/>
            <person name="Jiao W."/>
            <person name="Li J."/>
            <person name="Xun X."/>
            <person name="Sun Y."/>
            <person name="Guo X."/>
            <person name="Huan P."/>
            <person name="Dong B."/>
            <person name="Zhang L."/>
            <person name="Hu X."/>
            <person name="Sun X."/>
            <person name="Wang J."/>
            <person name="Zhao C."/>
            <person name="Wang Y."/>
            <person name="Wang D."/>
            <person name="Huang X."/>
            <person name="Wang R."/>
            <person name="Lv J."/>
            <person name="Li Y."/>
            <person name="Zhang Z."/>
            <person name="Liu B."/>
            <person name="Lu W."/>
            <person name="Hui Y."/>
            <person name="Liang J."/>
            <person name="Zhou Z."/>
            <person name="Hou R."/>
            <person name="Li X."/>
            <person name="Liu Y."/>
            <person name="Li H."/>
            <person name="Ning X."/>
            <person name="Lin Y."/>
            <person name="Zhao L."/>
            <person name="Xing Q."/>
            <person name="Dou J."/>
            <person name="Li Y."/>
            <person name="Mao J."/>
            <person name="Guo H."/>
            <person name="Dou H."/>
            <person name="Li T."/>
            <person name="Mu C."/>
            <person name="Jiang W."/>
            <person name="Fu Q."/>
            <person name="Fu X."/>
            <person name="Miao Y."/>
            <person name="Liu J."/>
            <person name="Yu Q."/>
            <person name="Li R."/>
            <person name="Liao H."/>
            <person name="Li X."/>
            <person name="Kong Y."/>
            <person name="Jiang Z."/>
            <person name="Chourrout D."/>
            <person name="Li R."/>
            <person name="Bao Z."/>
        </authorList>
    </citation>
    <scope>NUCLEOTIDE SEQUENCE [LARGE SCALE GENOMIC DNA]</scope>
    <source>
        <strain evidence="1 2">PY_sf001</strain>
    </source>
</reference>
<sequence>MSEGMRTFLFLNIQTNKIDHNFHPPQLPSVPSVRAEGVAVQVRLAVAPTVDVPDVRSTVDASRQRMRLVQMEFVRWGLLVDVDASAAQHVIVLTARPDANVEAPTSSVPWSASQDNVVEPGPANAAESVHVQHADVTAQLGPARVVLAVLDQEHAGVLQVALVSSKRCRLRKNPRSS</sequence>
<protein>
    <submittedName>
        <fullName evidence="1">Uncharacterized protein</fullName>
    </submittedName>
</protein>
<organism evidence="1 2">
    <name type="scientific">Mizuhopecten yessoensis</name>
    <name type="common">Japanese scallop</name>
    <name type="synonym">Patinopecten yessoensis</name>
    <dbReference type="NCBI Taxonomy" id="6573"/>
    <lineage>
        <taxon>Eukaryota</taxon>
        <taxon>Metazoa</taxon>
        <taxon>Spiralia</taxon>
        <taxon>Lophotrochozoa</taxon>
        <taxon>Mollusca</taxon>
        <taxon>Bivalvia</taxon>
        <taxon>Autobranchia</taxon>
        <taxon>Pteriomorphia</taxon>
        <taxon>Pectinida</taxon>
        <taxon>Pectinoidea</taxon>
        <taxon>Pectinidae</taxon>
        <taxon>Mizuhopecten</taxon>
    </lineage>
</organism>
<keyword evidence="2" id="KW-1185">Reference proteome</keyword>